<keyword evidence="3 8" id="KW-1134">Transmembrane beta strand</keyword>
<evidence type="ECO:0000256" key="10">
    <source>
        <dbReference type="SAM" id="SignalP"/>
    </source>
</evidence>
<keyword evidence="14" id="KW-1185">Reference proteome</keyword>
<dbReference type="Gene3D" id="2.40.170.20">
    <property type="entry name" value="TonB-dependent receptor, beta-barrel domain"/>
    <property type="match status" value="1"/>
</dbReference>
<dbReference type="Pfam" id="PF07715">
    <property type="entry name" value="Plug"/>
    <property type="match status" value="1"/>
</dbReference>
<keyword evidence="5 9" id="KW-0798">TonB box</keyword>
<evidence type="ECO:0000256" key="4">
    <source>
        <dbReference type="ARBA" id="ARBA00022692"/>
    </source>
</evidence>
<evidence type="ECO:0000259" key="11">
    <source>
        <dbReference type="Pfam" id="PF00593"/>
    </source>
</evidence>
<reference evidence="13 14" key="1">
    <citation type="journal article" date="2005" name="Nat. Biotechnol.">
        <title>The genome sequence of the ethanologenic bacterium Zymomonas mobilis ZM4.</title>
        <authorList>
            <person name="Seo J.S."/>
            <person name="Chong H."/>
            <person name="Park H.S."/>
            <person name="Yoon K.O."/>
            <person name="Jung C."/>
            <person name="Kim J.J."/>
            <person name="Hong J.H."/>
            <person name="Kim H."/>
            <person name="Kim J.H."/>
            <person name="Kil J.I."/>
            <person name="Park C.J."/>
            <person name="Oh H.M."/>
            <person name="Lee J.S."/>
            <person name="Jin S.J."/>
            <person name="Um H.W."/>
            <person name="Lee H.J."/>
            <person name="Oh S.J."/>
            <person name="Kim J.Y."/>
            <person name="Kang H.L."/>
            <person name="Lee S.Y."/>
            <person name="Lee K.J."/>
            <person name="Kang H.S."/>
        </authorList>
    </citation>
    <scope>NUCLEOTIDE SEQUENCE [LARGE SCALE GENOMIC DNA]</scope>
    <source>
        <strain evidence="14">ATCC 31821 / ZM4 / CP4</strain>
    </source>
</reference>
<dbReference type="Pfam" id="PF00593">
    <property type="entry name" value="TonB_dep_Rec_b-barrel"/>
    <property type="match status" value="1"/>
</dbReference>
<dbReference type="InterPro" id="IPR012910">
    <property type="entry name" value="Plug_dom"/>
</dbReference>
<evidence type="ECO:0000313" key="14">
    <source>
        <dbReference type="Proteomes" id="UP000001173"/>
    </source>
</evidence>
<dbReference type="InterPro" id="IPR036942">
    <property type="entry name" value="Beta-barrel_TonB_sf"/>
</dbReference>
<dbReference type="RefSeq" id="WP_011240467.1">
    <property type="nucleotide sequence ID" value="NC_006526.2"/>
</dbReference>
<keyword evidence="6 8" id="KW-0472">Membrane</keyword>
<evidence type="ECO:0000313" key="13">
    <source>
        <dbReference type="EMBL" id="AAV89185.2"/>
    </source>
</evidence>
<dbReference type="PANTHER" id="PTHR47234:SF3">
    <property type="entry name" value="SECRETIN_TONB SHORT N-TERMINAL DOMAIN-CONTAINING PROTEIN"/>
    <property type="match status" value="1"/>
</dbReference>
<keyword evidence="4 8" id="KW-0812">Transmembrane</keyword>
<organism evidence="13 14">
    <name type="scientific">Zymomonas mobilis subsp. mobilis (strain ATCC 31821 / ZM4 / CP4)</name>
    <dbReference type="NCBI Taxonomy" id="264203"/>
    <lineage>
        <taxon>Bacteria</taxon>
        <taxon>Pseudomonadati</taxon>
        <taxon>Pseudomonadota</taxon>
        <taxon>Alphaproteobacteria</taxon>
        <taxon>Sphingomonadales</taxon>
        <taxon>Zymomonadaceae</taxon>
        <taxon>Zymomonas</taxon>
    </lineage>
</organism>
<dbReference type="InterPro" id="IPR037066">
    <property type="entry name" value="Plug_dom_sf"/>
</dbReference>
<dbReference type="eggNOG" id="COG4771">
    <property type="taxonomic scope" value="Bacteria"/>
</dbReference>
<dbReference type="SUPFAM" id="SSF56935">
    <property type="entry name" value="Porins"/>
    <property type="match status" value="1"/>
</dbReference>
<dbReference type="Gene3D" id="2.170.130.10">
    <property type="entry name" value="TonB-dependent receptor, plug domain"/>
    <property type="match status" value="1"/>
</dbReference>
<dbReference type="EMBL" id="AE008692">
    <property type="protein sequence ID" value="AAV89185.2"/>
    <property type="molecule type" value="Genomic_DNA"/>
</dbReference>
<keyword evidence="10" id="KW-0732">Signal</keyword>
<dbReference type="PANTHER" id="PTHR47234">
    <property type="match status" value="1"/>
</dbReference>
<evidence type="ECO:0000259" key="12">
    <source>
        <dbReference type="Pfam" id="PF07715"/>
    </source>
</evidence>
<evidence type="ECO:0000256" key="6">
    <source>
        <dbReference type="ARBA" id="ARBA00023136"/>
    </source>
</evidence>
<feature type="chain" id="PRO_5004260624" evidence="10">
    <location>
        <begin position="28"/>
        <end position="805"/>
    </location>
</feature>
<keyword evidence="7 8" id="KW-0998">Cell outer membrane</keyword>
<comment type="subcellular location">
    <subcellularLocation>
        <location evidence="1 8">Cell outer membrane</location>
        <topology evidence="1 8">Multi-pass membrane protein</topology>
    </subcellularLocation>
</comment>
<sequence>MKYFLQKGTIAFSLSFILLQCSVAAVAEKDTDIVSSNAGDAIIVTGTRETGKKARDSISPIDIISAKQLTQTGMPNLRDALTQLLPSLTTQNQGTDTGALTDSISLRGLNSNETLILVDGKRRHTTANLYADAGPNQGSTPVDIDMIPMASIDHIEVLRDGASAQYGSDAVAGVVNIILKKQDHGFHAQTLTGITASKDGFQQGVYLDGGTKLGSRGYIHVSGDFLRQNHTYRSSNDLRTNTNINKVVGLPEQTRESFAIKGGYEITDNIEAYGLATYAHRYAGAIQHNRLASSLANYPGYAAIYPNGYTPIETINENDWEITGGLKGKIKGWNWDISSVYGRDYNNIGLRHSANLLLESDTGQTPTHFKNVQRFNNQQWSNSIDFSKAFHIDGWPHLINVAGGATHRYESYTIGAGSFESTYGNGSDAFPGMTAPNAGRFSRNVFGGYFDIATHLAKDLQIDVAGRYEHYSDVGDTKTAPPPLRYDPFQWLGFRATLSNAFHAPTLAQEYYSSVLRSPSTIHGIIGTSSPGALANGAQRLKPERSTNITAGFTIEPVKRLHITADFYQIKLRDQILPGGNVYGDQAAAALAMNGFTLPAEASGWTSASLATHWFANVANTRTRGIDITATYPTYLGDIGQIDWSVSTNINRTILTHQGKDADGNNLLTTQSISYITTAYPRSKIIWGGQFTSGNKKWIVGLHEIRWGHTTSQLPYYKGSPNTSVVSAYDFYRFVNRPKFVTNLDITYRVNPNLALTIGANNLFNVYPSRIPLAHRYLGVTKYDRQTSQLGTSGGFYYFKVDVNL</sequence>
<feature type="domain" description="TonB-dependent receptor plug" evidence="12">
    <location>
        <begin position="54"/>
        <end position="174"/>
    </location>
</feature>
<evidence type="ECO:0000256" key="1">
    <source>
        <dbReference type="ARBA" id="ARBA00004571"/>
    </source>
</evidence>
<dbReference type="AlphaFoldDB" id="Q5NQ20"/>
<name>Q5NQ20_ZYMMO</name>
<reference evidence="13 14" key="2">
    <citation type="journal article" date="2009" name="Nat. Biotechnol.">
        <title>Improved genome annotation for Zymomonas mobilis.</title>
        <authorList>
            <person name="Yang S."/>
            <person name="Pappas K.M."/>
            <person name="Hauser L.J."/>
            <person name="Land M.L."/>
            <person name="Chen G.L."/>
            <person name="Hurst G.B."/>
            <person name="Pan C."/>
            <person name="Kouvelis V.N."/>
            <person name="Typas M.A."/>
            <person name="Pelletier D.A."/>
            <person name="Klingeman D.M."/>
            <person name="Chang Y.J."/>
            <person name="Samatova N.F."/>
            <person name="Brown S.D."/>
        </authorList>
    </citation>
    <scope>NUCLEOTIDE SEQUENCE [LARGE SCALE GENOMIC DNA]</scope>
    <source>
        <strain evidence="14">ATCC 31821 / ZM4 / CP4</strain>
    </source>
</reference>
<feature type="signal peptide" evidence="10">
    <location>
        <begin position="1"/>
        <end position="27"/>
    </location>
</feature>
<dbReference type="InterPro" id="IPR039426">
    <property type="entry name" value="TonB-dep_rcpt-like"/>
</dbReference>
<dbReference type="STRING" id="264203.ZMO0561"/>
<dbReference type="KEGG" id="zmo:ZMO0561"/>
<accession>Q5NQ20</accession>
<evidence type="ECO:0000256" key="2">
    <source>
        <dbReference type="ARBA" id="ARBA00022448"/>
    </source>
</evidence>
<dbReference type="GO" id="GO:0009279">
    <property type="term" value="C:cell outer membrane"/>
    <property type="evidence" value="ECO:0007669"/>
    <property type="project" value="UniProtKB-SubCell"/>
</dbReference>
<gene>
    <name evidence="13" type="ordered locus">ZMO0561</name>
</gene>
<evidence type="ECO:0000256" key="9">
    <source>
        <dbReference type="RuleBase" id="RU003357"/>
    </source>
</evidence>
<keyword evidence="13" id="KW-0675">Receptor</keyword>
<evidence type="ECO:0000256" key="5">
    <source>
        <dbReference type="ARBA" id="ARBA00023077"/>
    </source>
</evidence>
<dbReference type="InterPro" id="IPR000531">
    <property type="entry name" value="Beta-barrel_TonB"/>
</dbReference>
<dbReference type="CDD" id="cd01347">
    <property type="entry name" value="ligand_gated_channel"/>
    <property type="match status" value="1"/>
</dbReference>
<proteinExistence type="inferred from homology"/>
<dbReference type="Proteomes" id="UP000001173">
    <property type="component" value="Chromosome"/>
</dbReference>
<feature type="domain" description="TonB-dependent receptor-like beta-barrel" evidence="11">
    <location>
        <begin position="277"/>
        <end position="763"/>
    </location>
</feature>
<protein>
    <submittedName>
        <fullName evidence="13">TonB-dependent receptor plug</fullName>
    </submittedName>
</protein>
<dbReference type="PROSITE" id="PS52016">
    <property type="entry name" value="TONB_DEPENDENT_REC_3"/>
    <property type="match status" value="1"/>
</dbReference>
<keyword evidence="2 8" id="KW-0813">Transport</keyword>
<evidence type="ECO:0000256" key="3">
    <source>
        <dbReference type="ARBA" id="ARBA00022452"/>
    </source>
</evidence>
<dbReference type="HOGENOM" id="CLU_010745_1_1_5"/>
<evidence type="ECO:0000256" key="8">
    <source>
        <dbReference type="PROSITE-ProRule" id="PRU01360"/>
    </source>
</evidence>
<evidence type="ECO:0000256" key="7">
    <source>
        <dbReference type="ARBA" id="ARBA00023237"/>
    </source>
</evidence>
<comment type="similarity">
    <text evidence="8 9">Belongs to the TonB-dependent receptor family.</text>
</comment>